<organism evidence="2 3">
    <name type="scientific">Xylella fastidiosa subsp. sandyi Ann-1</name>
    <dbReference type="NCBI Taxonomy" id="155920"/>
    <lineage>
        <taxon>Bacteria</taxon>
        <taxon>Pseudomonadati</taxon>
        <taxon>Pseudomonadota</taxon>
        <taxon>Gammaproteobacteria</taxon>
        <taxon>Lysobacterales</taxon>
        <taxon>Lysobacteraceae</taxon>
        <taxon>Xylella</taxon>
    </lineage>
</organism>
<reference evidence="2 3" key="1">
    <citation type="submission" date="2013-08" db="EMBL/GenBank/DDBJ databases">
        <authorList>
            <person name="Stouthamer R."/>
            <person name="Nunney L."/>
        </authorList>
    </citation>
    <scope>NUCLEOTIDE SEQUENCE [LARGE SCALE GENOMIC DNA]</scope>
    <source>
        <strain evidence="3">ann-1</strain>
    </source>
</reference>
<evidence type="ECO:0000256" key="1">
    <source>
        <dbReference type="SAM" id="MobiDB-lite"/>
    </source>
</evidence>
<sequence length="58" mass="6397">MESLHTCHHQLPSGVTWRHADKETKHGAMQSDTNGLSIGLFESPMHNTQPPISNTSTD</sequence>
<proteinExistence type="predicted"/>
<dbReference type="EMBL" id="CP006696">
    <property type="protein sequence ID" value="AIC11594.1"/>
    <property type="molecule type" value="Genomic_DNA"/>
</dbReference>
<dbReference type="HOGENOM" id="CLU_2978311_0_0_6"/>
<dbReference type="Proteomes" id="UP000027215">
    <property type="component" value="Chromosome"/>
</dbReference>
<dbReference type="AlphaFoldDB" id="A0A060H494"/>
<evidence type="ECO:0000313" key="3">
    <source>
        <dbReference type="Proteomes" id="UP000027215"/>
    </source>
</evidence>
<name>A0A060H494_XYLFS</name>
<gene>
    <name evidence="2" type="ORF">D934_11720</name>
</gene>
<accession>A0A060H494</accession>
<evidence type="ECO:0000313" key="2">
    <source>
        <dbReference type="EMBL" id="AIC11594.1"/>
    </source>
</evidence>
<dbReference type="KEGG" id="xfs:D934_11720"/>
<protein>
    <submittedName>
        <fullName evidence="2">Uncharacterized protein</fullName>
    </submittedName>
</protein>
<feature type="compositionally biased region" description="Polar residues" evidence="1">
    <location>
        <begin position="45"/>
        <end position="58"/>
    </location>
</feature>
<feature type="region of interest" description="Disordered" evidence="1">
    <location>
        <begin position="1"/>
        <end position="58"/>
    </location>
</feature>